<comment type="caution">
    <text evidence="7">The sequence shown here is derived from an EMBL/GenBank/DDBJ whole genome shotgun (WGS) entry which is preliminary data.</text>
</comment>
<evidence type="ECO:0000313" key="8">
    <source>
        <dbReference type="Proteomes" id="UP000094769"/>
    </source>
</evidence>
<feature type="signal peptide" evidence="5">
    <location>
        <begin position="1"/>
        <end position="30"/>
    </location>
</feature>
<evidence type="ECO:0000259" key="6">
    <source>
        <dbReference type="PROSITE" id="PS51007"/>
    </source>
</evidence>
<evidence type="ECO:0000256" key="3">
    <source>
        <dbReference type="ARBA" id="ARBA00023004"/>
    </source>
</evidence>
<evidence type="ECO:0000256" key="2">
    <source>
        <dbReference type="ARBA" id="ARBA00022723"/>
    </source>
</evidence>
<sequence>MIGNTKKWIGMAGAISVLAGQFLVSPAIFAEGGNAVAEGKKISFDRKKGNCLACHNIIGAPSPGNIAPALVAMKSRFPKKEDLRMQIWDATIKNPESAMPPFGKHGILSEADFEKVVEYIWTL</sequence>
<accession>A0A7Z0VKA4</accession>
<reference evidence="7 8" key="1">
    <citation type="submission" date="2016-06" db="EMBL/GenBank/DDBJ databases">
        <title>Genome sequence of endosymbiont of Candidatus Endolucinida thiodiazotropha.</title>
        <authorList>
            <person name="Poehlein A."/>
            <person name="Koenig S."/>
            <person name="Heiden S.E."/>
            <person name="Thuermer A."/>
            <person name="Voget S."/>
            <person name="Daniel R."/>
            <person name="Markert S."/>
            <person name="Gros O."/>
            <person name="Schweder T."/>
        </authorList>
    </citation>
    <scope>NUCLEOTIDE SEQUENCE [LARGE SCALE GENOMIC DNA]</scope>
    <source>
        <strain evidence="7 8">COS</strain>
    </source>
</reference>
<keyword evidence="8" id="KW-1185">Reference proteome</keyword>
<dbReference type="GO" id="GO:0020037">
    <property type="term" value="F:heme binding"/>
    <property type="evidence" value="ECO:0007669"/>
    <property type="project" value="InterPro"/>
</dbReference>
<dbReference type="OrthoDB" id="9793634at2"/>
<evidence type="ECO:0000256" key="1">
    <source>
        <dbReference type="ARBA" id="ARBA00022617"/>
    </source>
</evidence>
<feature type="domain" description="Cytochrome c" evidence="6">
    <location>
        <begin position="34"/>
        <end position="123"/>
    </location>
</feature>
<organism evidence="7 8">
    <name type="scientific">Candidatus Thiodiazotropha endolucinida</name>
    <dbReference type="NCBI Taxonomy" id="1655433"/>
    <lineage>
        <taxon>Bacteria</taxon>
        <taxon>Pseudomonadati</taxon>
        <taxon>Pseudomonadota</taxon>
        <taxon>Gammaproteobacteria</taxon>
        <taxon>Chromatiales</taxon>
        <taxon>Sedimenticolaceae</taxon>
        <taxon>Candidatus Thiodiazotropha</taxon>
    </lineage>
</organism>
<dbReference type="InterPro" id="IPR030999">
    <property type="entry name" value="Thiosulf_SoxX"/>
</dbReference>
<keyword evidence="1 4" id="KW-0349">Heme</keyword>
<dbReference type="Gene3D" id="1.10.760.10">
    <property type="entry name" value="Cytochrome c-like domain"/>
    <property type="match status" value="1"/>
</dbReference>
<dbReference type="Pfam" id="PF13442">
    <property type="entry name" value="Cytochrome_CBB3"/>
    <property type="match status" value="1"/>
</dbReference>
<dbReference type="RefSeq" id="WP_069126175.1">
    <property type="nucleotide sequence ID" value="NZ_MARB01000016.1"/>
</dbReference>
<proteinExistence type="predicted"/>
<keyword evidence="2 4" id="KW-0479">Metal-binding</keyword>
<name>A0A7Z0VKA4_9GAMM</name>
<dbReference type="InterPro" id="IPR036909">
    <property type="entry name" value="Cyt_c-like_dom_sf"/>
</dbReference>
<keyword evidence="5" id="KW-0732">Signal</keyword>
<evidence type="ECO:0000313" key="7">
    <source>
        <dbReference type="EMBL" id="ODJ86871.1"/>
    </source>
</evidence>
<evidence type="ECO:0000256" key="5">
    <source>
        <dbReference type="SAM" id="SignalP"/>
    </source>
</evidence>
<keyword evidence="3 4" id="KW-0408">Iron</keyword>
<dbReference type="EMBL" id="MARB01000016">
    <property type="protein sequence ID" value="ODJ86871.1"/>
    <property type="molecule type" value="Genomic_DNA"/>
</dbReference>
<dbReference type="PROSITE" id="PS51007">
    <property type="entry name" value="CYTC"/>
    <property type="match status" value="1"/>
</dbReference>
<dbReference type="AlphaFoldDB" id="A0A7Z0VKA4"/>
<dbReference type="InterPro" id="IPR009056">
    <property type="entry name" value="Cyt_c-like_dom"/>
</dbReference>
<gene>
    <name evidence="7" type="ORF">CODIS_28260</name>
</gene>
<protein>
    <submittedName>
        <fullName evidence="7">Cytochrome c</fullName>
    </submittedName>
</protein>
<dbReference type="NCBIfam" id="TIGR04485">
    <property type="entry name" value="thiosulf_SoxX"/>
    <property type="match status" value="1"/>
</dbReference>
<evidence type="ECO:0000256" key="4">
    <source>
        <dbReference type="PROSITE-ProRule" id="PRU00433"/>
    </source>
</evidence>
<dbReference type="GO" id="GO:0046872">
    <property type="term" value="F:metal ion binding"/>
    <property type="evidence" value="ECO:0007669"/>
    <property type="project" value="UniProtKB-KW"/>
</dbReference>
<dbReference type="GO" id="GO:0009055">
    <property type="term" value="F:electron transfer activity"/>
    <property type="evidence" value="ECO:0007669"/>
    <property type="project" value="InterPro"/>
</dbReference>
<dbReference type="Proteomes" id="UP000094769">
    <property type="component" value="Unassembled WGS sequence"/>
</dbReference>
<dbReference type="SUPFAM" id="SSF46626">
    <property type="entry name" value="Cytochrome c"/>
    <property type="match status" value="1"/>
</dbReference>
<feature type="chain" id="PRO_5030582667" evidence="5">
    <location>
        <begin position="31"/>
        <end position="123"/>
    </location>
</feature>